<keyword evidence="2" id="KW-1185">Reference proteome</keyword>
<dbReference type="EMBL" id="JBHSLC010000058">
    <property type="protein sequence ID" value="MFC5357930.1"/>
    <property type="molecule type" value="Genomic_DNA"/>
</dbReference>
<proteinExistence type="predicted"/>
<organism evidence="1 2">
    <name type="scientific">Azospirillum himalayense</name>
    <dbReference type="NCBI Taxonomy" id="654847"/>
    <lineage>
        <taxon>Bacteria</taxon>
        <taxon>Pseudomonadati</taxon>
        <taxon>Pseudomonadota</taxon>
        <taxon>Alphaproteobacteria</taxon>
        <taxon>Rhodospirillales</taxon>
        <taxon>Azospirillaceae</taxon>
        <taxon>Azospirillum</taxon>
    </lineage>
</organism>
<reference evidence="2" key="1">
    <citation type="journal article" date="2019" name="Int. J. Syst. Evol. Microbiol.">
        <title>The Global Catalogue of Microorganisms (GCM) 10K type strain sequencing project: providing services to taxonomists for standard genome sequencing and annotation.</title>
        <authorList>
            <consortium name="The Broad Institute Genomics Platform"/>
            <consortium name="The Broad Institute Genome Sequencing Center for Infectious Disease"/>
            <person name="Wu L."/>
            <person name="Ma J."/>
        </authorList>
    </citation>
    <scope>NUCLEOTIDE SEQUENCE [LARGE SCALE GENOMIC DNA]</scope>
    <source>
        <strain evidence="2">CCUG 58760</strain>
    </source>
</reference>
<gene>
    <name evidence="1" type="ORF">ACFPMG_23330</name>
</gene>
<accession>A0ABW0GA15</accession>
<sequence length="385" mass="43623">MKFEVVGIDYDNRINNFMVSARADYEWYLEKTQGSEENLAIQRDIIKGSKPYKNLRADLKIGCILPTIVLAVRNIDASVTNNYSENDGFITASRDDLDTLQNAIVNTTPANVDIVDGLQRTNALRQTLMELNDEERSIFLQRSLRLEIWINIAFFPLAYRMLLLNAGQRPMSMKHQIDILSGGLAEDLQDLPGIEIIRLKDHKRRVRPGQFHLSTLAQAFQAWMQRSPNVDRTNLVVETMVVDEALESLGIDLTDNDGNQRDGFRQFVDWLLQLDRALGEDQNRFFGNDTVVLGFAAAIGFAHKNETLQDRLPSAMTKMIDSANADQENPLGVITFDQIRRSVDTKRSNVGEATRGLVFRAVREYIMQDGTTPMAECWTQAASMM</sequence>
<evidence type="ECO:0000313" key="2">
    <source>
        <dbReference type="Proteomes" id="UP001596166"/>
    </source>
</evidence>
<evidence type="ECO:0000313" key="1">
    <source>
        <dbReference type="EMBL" id="MFC5357930.1"/>
    </source>
</evidence>
<comment type="caution">
    <text evidence="1">The sequence shown here is derived from an EMBL/GenBank/DDBJ whole genome shotgun (WGS) entry which is preliminary data.</text>
</comment>
<name>A0ABW0GA15_9PROT</name>
<evidence type="ECO:0008006" key="3">
    <source>
        <dbReference type="Google" id="ProtNLM"/>
    </source>
</evidence>
<protein>
    <recommendedName>
        <fullName evidence="3">DGQHR domain-containing protein</fullName>
    </recommendedName>
</protein>
<dbReference type="Proteomes" id="UP001596166">
    <property type="component" value="Unassembled WGS sequence"/>
</dbReference>
<dbReference type="RefSeq" id="WP_376997609.1">
    <property type="nucleotide sequence ID" value="NZ_JBHSLC010000058.1"/>
</dbReference>